<evidence type="ECO:0000259" key="2">
    <source>
        <dbReference type="PROSITE" id="PS51724"/>
    </source>
</evidence>
<dbReference type="PROSITE" id="PS51724">
    <property type="entry name" value="SPOR"/>
    <property type="match status" value="1"/>
</dbReference>
<dbReference type="Proteomes" id="UP000761264">
    <property type="component" value="Unassembled WGS sequence"/>
</dbReference>
<dbReference type="EMBL" id="JAAQPH010000001">
    <property type="protein sequence ID" value="NIA67201.1"/>
    <property type="molecule type" value="Genomic_DNA"/>
</dbReference>
<comment type="caution">
    <text evidence="3">The sequence shown here is derived from an EMBL/GenBank/DDBJ whole genome shotgun (WGS) entry which is preliminary data.</text>
</comment>
<accession>A0A967C1I6</accession>
<dbReference type="InterPro" id="IPR036680">
    <property type="entry name" value="SPOR-like_sf"/>
</dbReference>
<dbReference type="AlphaFoldDB" id="A0A967C1I6"/>
<dbReference type="Pfam" id="PF05036">
    <property type="entry name" value="SPOR"/>
    <property type="match status" value="1"/>
</dbReference>
<keyword evidence="4" id="KW-1185">Reference proteome</keyword>
<dbReference type="PROSITE" id="PS51257">
    <property type="entry name" value="PROKAR_LIPOPROTEIN"/>
    <property type="match status" value="1"/>
</dbReference>
<feature type="region of interest" description="Disordered" evidence="1">
    <location>
        <begin position="121"/>
        <end position="140"/>
    </location>
</feature>
<evidence type="ECO:0000256" key="1">
    <source>
        <dbReference type="SAM" id="MobiDB-lite"/>
    </source>
</evidence>
<dbReference type="Gene3D" id="3.30.70.1070">
    <property type="entry name" value="Sporulation related repeat"/>
    <property type="match status" value="1"/>
</dbReference>
<name>A0A967C1I6_9PROT</name>
<proteinExistence type="predicted"/>
<dbReference type="RefSeq" id="WP_167220510.1">
    <property type="nucleotide sequence ID" value="NZ_JAAQPH010000001.1"/>
</dbReference>
<evidence type="ECO:0000313" key="4">
    <source>
        <dbReference type="Proteomes" id="UP000761264"/>
    </source>
</evidence>
<dbReference type="InterPro" id="IPR007730">
    <property type="entry name" value="SPOR-like_dom"/>
</dbReference>
<feature type="domain" description="SPOR" evidence="2">
    <location>
        <begin position="250"/>
        <end position="335"/>
    </location>
</feature>
<gene>
    <name evidence="3" type="ORF">HBA54_01190</name>
</gene>
<protein>
    <recommendedName>
        <fullName evidence="2">SPOR domain-containing protein</fullName>
    </recommendedName>
</protein>
<feature type="region of interest" description="Disordered" evidence="1">
    <location>
        <begin position="28"/>
        <end position="61"/>
    </location>
</feature>
<evidence type="ECO:0000313" key="3">
    <source>
        <dbReference type="EMBL" id="NIA67201.1"/>
    </source>
</evidence>
<feature type="compositionally biased region" description="Low complexity" evidence="1">
    <location>
        <begin position="125"/>
        <end position="140"/>
    </location>
</feature>
<sequence>MTSIARRAFVLPVWVLGLMALSACTIEMGPPPESDPPLVTERERPPPPPAQPTEPQAWSKDLDFEGGELSIRRGGLAEGLVAAEESRTYSAERLTFESAASSERPPTEAELVRERARKRLEEAQARQPAGPAAQPVIAPPEVVAAPVESVSAEALPEQSPDVLQSSASDTGPETGQQPAGESSMVAEVAPLPAQQADVTADDHVVAQDKGASKGQAAGQTQLASTAPLVKLPQGEPPSEELADTLLESWDAPDGTILVQVSAIRDKLQIAGEWERLKSGYPEILGPLRLVVEEAKVGERGVFFRVQAGGFASQDQAEAACVVLTDQGQSCFVLERSIGG</sequence>
<feature type="region of interest" description="Disordered" evidence="1">
    <location>
        <begin position="148"/>
        <end position="183"/>
    </location>
</feature>
<dbReference type="GO" id="GO:0042834">
    <property type="term" value="F:peptidoglycan binding"/>
    <property type="evidence" value="ECO:0007669"/>
    <property type="project" value="InterPro"/>
</dbReference>
<feature type="compositionally biased region" description="Polar residues" evidence="1">
    <location>
        <begin position="161"/>
        <end position="180"/>
    </location>
</feature>
<organism evidence="3 4">
    <name type="scientific">Pelagibius litoralis</name>
    <dbReference type="NCBI Taxonomy" id="374515"/>
    <lineage>
        <taxon>Bacteria</taxon>
        <taxon>Pseudomonadati</taxon>
        <taxon>Pseudomonadota</taxon>
        <taxon>Alphaproteobacteria</taxon>
        <taxon>Rhodospirillales</taxon>
        <taxon>Rhodovibrionaceae</taxon>
        <taxon>Pelagibius</taxon>
    </lineage>
</organism>
<reference evidence="3" key="1">
    <citation type="submission" date="2020-03" db="EMBL/GenBank/DDBJ databases">
        <title>Genome of Pelagibius litoralis DSM 21314T.</title>
        <authorList>
            <person name="Wang G."/>
        </authorList>
    </citation>
    <scope>NUCLEOTIDE SEQUENCE</scope>
    <source>
        <strain evidence="3">DSM 21314</strain>
    </source>
</reference>
<dbReference type="SUPFAM" id="SSF110997">
    <property type="entry name" value="Sporulation related repeat"/>
    <property type="match status" value="1"/>
</dbReference>